<feature type="compositionally biased region" description="Basic and acidic residues" evidence="10">
    <location>
        <begin position="346"/>
        <end position="356"/>
    </location>
</feature>
<keyword evidence="2" id="KW-0479">Metal-binding</keyword>
<evidence type="ECO:0000256" key="4">
    <source>
        <dbReference type="ARBA" id="ARBA00022833"/>
    </source>
</evidence>
<evidence type="ECO:0000259" key="12">
    <source>
        <dbReference type="PROSITE" id="PS51843"/>
    </source>
</evidence>
<evidence type="ECO:0000313" key="14">
    <source>
        <dbReference type="WBParaSite" id="jg14052"/>
    </source>
</evidence>
<feature type="region of interest" description="Disordered" evidence="10">
    <location>
        <begin position="650"/>
        <end position="675"/>
    </location>
</feature>
<feature type="region of interest" description="Disordered" evidence="10">
    <location>
        <begin position="376"/>
        <end position="413"/>
    </location>
</feature>
<sequence>MPPIQCLNNYQPPSSQRSVLFHETLSLWSSAHNSVTIDPKNCSNLSSSQWRRHTYRQNSRISSIQQRKREPFDSFESSDSSSNQPSSDSSFCFLPAAHITDSLNLSFSSRQQVDFQSRSLGSADRSAHQSPLSTIIEPLSVETRFSEYTTGPSSSAASAVGLSQYSSLQSPAQQSTIPCPSSLIAQPSKFASPYSHCCPSAQSSLSNSFRRDSQSLELESFDTTINNPCVGGASSFAASSADIQSRSLSKCGPQLSASLESIAMEELFGNSPENLCPGSVSPPKTPNEMTVATDASGSNTTISVESTHTQIFGTSGGPFGAQQQNLRPTSSTTGGGNSMGQQQKCRTQEQTDARMEEADEYEQFTDFLEELINAEASSQSSAQCSPPTTCSKQHSQSQNPSSQHLRQQMDEKPVTCQADYTTQQSRTATSSCSSLNHNTIKAEAELIAELASSSQVAGVRGLQESGPSSMFGNSNNPNAAAAAAAYRNLLNSAATNNTPYDPTMFFARNFDLQSIRADQPANNQQSQQQQSSSSSSMHGMSGDFMPPPQSPSTSGKSIGFNASQALAVAAASANSSSAQNFSNSGAQALFNVHGAHSGFYQSSNANLLSGSRRGSQGTTSSSSTGSHTGTPSPLSVAVSGSTGCNILGLQHQQHQQQQHHQQQLHHQQASSPPNFVSSAANLMRFSMFSGENPFSSIPPPAVSGLPLGQLALHHNSNMFGGASNSSMAHNLVSSGNNRLHLASSTREEMSPSGGDMIPPEEQKLCAVCSDIAVCQHYGALTCEGCKGFFKRTVQKKSNYVCAGNQNCPIDKRYRSRCQFCRYKKCCDVGMVREVVRFGSLQGRRGRLPSKVKSAVLSQSDQPPSPPLPLLTIIAKAFTESRASSAAGITRINDLITLPEMTSILDYELQSLHRFVLKIPDIGEIVQSDLRVLLLRNFFPIFAVKQAFRWAELRASRMHDGFGFENGQVASLAHIPVEFQPLFCAISAMAPSFQCLVEWDAACFASLIVLQFLYISPEDDPTALINQSEIDRLHSTYVNALKDHCCNTTTPQPNKLSKIINQATKLLVFRNLGANCLQMANNSGCALPRTVSQVHRECYNLIKSGPVDLSGLEISVDQPQSATPLDIGQQQQQNRRSNSGHDLPNFNLNF</sequence>
<feature type="domain" description="Nuclear receptor" evidence="11">
    <location>
        <begin position="762"/>
        <end position="837"/>
    </location>
</feature>
<evidence type="ECO:0000256" key="3">
    <source>
        <dbReference type="ARBA" id="ARBA00022771"/>
    </source>
</evidence>
<dbReference type="AlphaFoldDB" id="A0A915CYX4"/>
<feature type="region of interest" description="Disordered" evidence="10">
    <location>
        <begin position="606"/>
        <end position="637"/>
    </location>
</feature>
<proteinExistence type="predicted"/>
<dbReference type="GO" id="GO:0000978">
    <property type="term" value="F:RNA polymerase II cis-regulatory region sequence-specific DNA binding"/>
    <property type="evidence" value="ECO:0007669"/>
    <property type="project" value="TreeGrafter"/>
</dbReference>
<dbReference type="PANTHER" id="PTHR24085">
    <property type="entry name" value="NUCLEAR HORMONE RECEPTOR"/>
    <property type="match status" value="1"/>
</dbReference>
<feature type="region of interest" description="Disordered" evidence="10">
    <location>
        <begin position="518"/>
        <end position="558"/>
    </location>
</feature>
<name>A0A915CYX4_9BILA</name>
<feature type="domain" description="NR LBD" evidence="12">
    <location>
        <begin position="865"/>
        <end position="1101"/>
    </location>
</feature>
<dbReference type="Gene3D" id="3.30.50.10">
    <property type="entry name" value="Erythroid Transcription Factor GATA-1, subunit A"/>
    <property type="match status" value="1"/>
</dbReference>
<dbReference type="InterPro" id="IPR001628">
    <property type="entry name" value="Znf_hrmn_rcpt"/>
</dbReference>
<dbReference type="FunFam" id="3.30.50.10:FF:000116">
    <property type="entry name" value="Nuclear receptor subfamily 4, group A, member 1"/>
    <property type="match status" value="1"/>
</dbReference>
<dbReference type="InterPro" id="IPR003070">
    <property type="entry name" value="NR4A1-3"/>
</dbReference>
<dbReference type="PROSITE" id="PS00031">
    <property type="entry name" value="NUCLEAR_REC_DBD_1"/>
    <property type="match status" value="1"/>
</dbReference>
<dbReference type="InterPro" id="IPR013088">
    <property type="entry name" value="Znf_NHR/GATA"/>
</dbReference>
<dbReference type="PRINTS" id="PR01284">
    <property type="entry name" value="NUCLEARECPTR"/>
</dbReference>
<organism evidence="13 14">
    <name type="scientific">Ditylenchus dipsaci</name>
    <dbReference type="NCBI Taxonomy" id="166011"/>
    <lineage>
        <taxon>Eukaryota</taxon>
        <taxon>Metazoa</taxon>
        <taxon>Ecdysozoa</taxon>
        <taxon>Nematoda</taxon>
        <taxon>Chromadorea</taxon>
        <taxon>Rhabditida</taxon>
        <taxon>Tylenchina</taxon>
        <taxon>Tylenchomorpha</taxon>
        <taxon>Sphaerularioidea</taxon>
        <taxon>Anguinidae</taxon>
        <taxon>Anguininae</taxon>
        <taxon>Ditylenchus</taxon>
    </lineage>
</organism>
<keyword evidence="13" id="KW-1185">Reference proteome</keyword>
<keyword evidence="4" id="KW-0862">Zinc</keyword>
<evidence type="ECO:0000256" key="8">
    <source>
        <dbReference type="ARBA" id="ARBA00023170"/>
    </source>
</evidence>
<dbReference type="Pfam" id="PF00105">
    <property type="entry name" value="zf-C4"/>
    <property type="match status" value="1"/>
</dbReference>
<feature type="region of interest" description="Disordered" evidence="10">
    <location>
        <begin position="56"/>
        <end position="87"/>
    </location>
</feature>
<protein>
    <submittedName>
        <fullName evidence="14">Uncharacterized protein</fullName>
    </submittedName>
</protein>
<keyword evidence="6" id="KW-0238">DNA-binding</keyword>
<comment type="subcellular location">
    <subcellularLocation>
        <location evidence="1">Nucleus</location>
    </subcellularLocation>
</comment>
<dbReference type="Proteomes" id="UP000887574">
    <property type="component" value="Unplaced"/>
</dbReference>
<evidence type="ECO:0000256" key="1">
    <source>
        <dbReference type="ARBA" id="ARBA00004123"/>
    </source>
</evidence>
<dbReference type="GO" id="GO:0035259">
    <property type="term" value="F:nuclear glucocorticoid receptor binding"/>
    <property type="evidence" value="ECO:0007669"/>
    <property type="project" value="TreeGrafter"/>
</dbReference>
<accession>A0A915CYX4</accession>
<dbReference type="Gene3D" id="1.10.565.10">
    <property type="entry name" value="Retinoid X Receptor"/>
    <property type="match status" value="1"/>
</dbReference>
<keyword evidence="9" id="KW-0539">Nucleus</keyword>
<dbReference type="PROSITE" id="PS51843">
    <property type="entry name" value="NR_LBD"/>
    <property type="match status" value="1"/>
</dbReference>
<evidence type="ECO:0000256" key="2">
    <source>
        <dbReference type="ARBA" id="ARBA00022723"/>
    </source>
</evidence>
<dbReference type="PRINTS" id="PR00047">
    <property type="entry name" value="STROIDFINGER"/>
</dbReference>
<dbReference type="GO" id="GO:0008270">
    <property type="term" value="F:zinc ion binding"/>
    <property type="evidence" value="ECO:0007669"/>
    <property type="project" value="UniProtKB-KW"/>
</dbReference>
<keyword evidence="7" id="KW-0804">Transcription</keyword>
<dbReference type="WBParaSite" id="jg14052">
    <property type="protein sequence ID" value="jg14052"/>
    <property type="gene ID" value="jg14052"/>
</dbReference>
<evidence type="ECO:0000256" key="6">
    <source>
        <dbReference type="ARBA" id="ARBA00023125"/>
    </source>
</evidence>
<evidence type="ECO:0000259" key="11">
    <source>
        <dbReference type="PROSITE" id="PS51030"/>
    </source>
</evidence>
<dbReference type="GO" id="GO:0004879">
    <property type="term" value="F:nuclear receptor activity"/>
    <property type="evidence" value="ECO:0007669"/>
    <property type="project" value="InterPro"/>
</dbReference>
<reference evidence="14" key="1">
    <citation type="submission" date="2022-11" db="UniProtKB">
        <authorList>
            <consortium name="WormBaseParasite"/>
        </authorList>
    </citation>
    <scope>IDENTIFICATION</scope>
</reference>
<evidence type="ECO:0000256" key="10">
    <source>
        <dbReference type="SAM" id="MobiDB-lite"/>
    </source>
</evidence>
<feature type="compositionally biased region" description="Low complexity" evidence="10">
    <location>
        <begin position="524"/>
        <end position="536"/>
    </location>
</feature>
<feature type="compositionally biased region" description="Low complexity" evidence="10">
    <location>
        <begin position="376"/>
        <end position="403"/>
    </location>
</feature>
<dbReference type="PROSITE" id="PS51030">
    <property type="entry name" value="NUCLEAR_REC_DBD_2"/>
    <property type="match status" value="1"/>
</dbReference>
<dbReference type="GO" id="GO:0005667">
    <property type="term" value="C:transcription regulator complex"/>
    <property type="evidence" value="ECO:0007669"/>
    <property type="project" value="TreeGrafter"/>
</dbReference>
<dbReference type="CDD" id="cd06969">
    <property type="entry name" value="NR_DBD_NGFI-B"/>
    <property type="match status" value="1"/>
</dbReference>
<feature type="region of interest" description="Disordered" evidence="10">
    <location>
        <begin position="314"/>
        <end position="357"/>
    </location>
</feature>
<evidence type="ECO:0000256" key="5">
    <source>
        <dbReference type="ARBA" id="ARBA00023015"/>
    </source>
</evidence>
<dbReference type="InterPro" id="IPR035500">
    <property type="entry name" value="NHR-like_dom_sf"/>
</dbReference>
<dbReference type="InterPro" id="IPR000536">
    <property type="entry name" value="Nucl_hrmn_rcpt_lig-bd"/>
</dbReference>
<feature type="compositionally biased region" description="Low complexity" evidence="10">
    <location>
        <begin position="650"/>
        <end position="668"/>
    </location>
</feature>
<feature type="compositionally biased region" description="Polar residues" evidence="10">
    <location>
        <begin position="56"/>
        <end position="65"/>
    </location>
</feature>
<feature type="region of interest" description="Disordered" evidence="10">
    <location>
        <begin position="1121"/>
        <end position="1149"/>
    </location>
</feature>
<feature type="compositionally biased region" description="Low complexity" evidence="10">
    <location>
        <begin position="74"/>
        <end position="87"/>
    </location>
</feature>
<keyword evidence="8" id="KW-0675">Receptor</keyword>
<keyword evidence="5" id="KW-0805">Transcription regulation</keyword>
<feature type="compositionally biased region" description="Low complexity" evidence="10">
    <location>
        <begin position="608"/>
        <end position="635"/>
    </location>
</feature>
<dbReference type="SMART" id="SM00399">
    <property type="entry name" value="ZnF_C4"/>
    <property type="match status" value="1"/>
</dbReference>
<feature type="compositionally biased region" description="Low complexity" evidence="10">
    <location>
        <begin position="1127"/>
        <end position="1136"/>
    </location>
</feature>
<dbReference type="SUPFAM" id="SSF57716">
    <property type="entry name" value="Glucocorticoid receptor-like (DNA-binding domain)"/>
    <property type="match status" value="1"/>
</dbReference>
<evidence type="ECO:0000313" key="13">
    <source>
        <dbReference type="Proteomes" id="UP000887574"/>
    </source>
</evidence>
<evidence type="ECO:0000256" key="9">
    <source>
        <dbReference type="ARBA" id="ARBA00023242"/>
    </source>
</evidence>
<keyword evidence="3" id="KW-0863">Zinc-finger</keyword>
<dbReference type="PANTHER" id="PTHR24085:SF4">
    <property type="entry name" value="NUCLEAR HORMONE RECEPTOR HR38-RELATED"/>
    <property type="match status" value="1"/>
</dbReference>
<dbReference type="GO" id="GO:0071376">
    <property type="term" value="P:cellular response to corticotropin-releasing hormone stimulus"/>
    <property type="evidence" value="ECO:0007669"/>
    <property type="project" value="TreeGrafter"/>
</dbReference>
<dbReference type="GO" id="GO:0005634">
    <property type="term" value="C:nucleus"/>
    <property type="evidence" value="ECO:0007669"/>
    <property type="project" value="UniProtKB-SubCell"/>
</dbReference>
<evidence type="ECO:0000256" key="7">
    <source>
        <dbReference type="ARBA" id="ARBA00023163"/>
    </source>
</evidence>
<dbReference type="SUPFAM" id="SSF48508">
    <property type="entry name" value="Nuclear receptor ligand-binding domain"/>
    <property type="match status" value="1"/>
</dbReference>